<dbReference type="InterPro" id="IPR020846">
    <property type="entry name" value="MFS_dom"/>
</dbReference>
<evidence type="ECO:0000256" key="5">
    <source>
        <dbReference type="ARBA" id="ARBA00022989"/>
    </source>
</evidence>
<feature type="transmembrane region" description="Helical" evidence="9">
    <location>
        <begin position="224"/>
        <end position="245"/>
    </location>
</feature>
<dbReference type="InterPro" id="IPR005829">
    <property type="entry name" value="Sugar_transporter_CS"/>
</dbReference>
<evidence type="ECO:0000256" key="4">
    <source>
        <dbReference type="ARBA" id="ARBA00022692"/>
    </source>
</evidence>
<keyword evidence="7" id="KW-0046">Antibiotic resistance</keyword>
<dbReference type="PROSITE" id="PS50850">
    <property type="entry name" value="MFS"/>
    <property type="match status" value="1"/>
</dbReference>
<evidence type="ECO:0000313" key="12">
    <source>
        <dbReference type="Proteomes" id="UP000477722"/>
    </source>
</evidence>
<dbReference type="GO" id="GO:0046677">
    <property type="term" value="P:response to antibiotic"/>
    <property type="evidence" value="ECO:0007669"/>
    <property type="project" value="UniProtKB-KW"/>
</dbReference>
<dbReference type="Proteomes" id="UP000477722">
    <property type="component" value="Unassembled WGS sequence"/>
</dbReference>
<dbReference type="Gene3D" id="1.20.1250.20">
    <property type="entry name" value="MFS general substrate transporter like domains"/>
    <property type="match status" value="1"/>
</dbReference>
<protein>
    <submittedName>
        <fullName evidence="11">DHA2 family efflux MFS transporter permease subunit</fullName>
    </submittedName>
</protein>
<keyword evidence="2" id="KW-0813">Transport</keyword>
<feature type="transmembrane region" description="Helical" evidence="9">
    <location>
        <begin position="251"/>
        <end position="274"/>
    </location>
</feature>
<evidence type="ECO:0000256" key="7">
    <source>
        <dbReference type="ARBA" id="ARBA00023251"/>
    </source>
</evidence>
<feature type="compositionally biased region" description="Low complexity" evidence="8">
    <location>
        <begin position="1"/>
        <end position="16"/>
    </location>
</feature>
<dbReference type="CDD" id="cd17321">
    <property type="entry name" value="MFS_MMR_MDR_like"/>
    <property type="match status" value="1"/>
</dbReference>
<evidence type="ECO:0000256" key="3">
    <source>
        <dbReference type="ARBA" id="ARBA00022475"/>
    </source>
</evidence>
<feature type="transmembrane region" description="Helical" evidence="9">
    <location>
        <begin position="72"/>
        <end position="90"/>
    </location>
</feature>
<dbReference type="NCBIfam" id="TIGR00711">
    <property type="entry name" value="efflux_EmrB"/>
    <property type="match status" value="1"/>
</dbReference>
<feature type="region of interest" description="Disordered" evidence="8">
    <location>
        <begin position="1"/>
        <end position="26"/>
    </location>
</feature>
<name>A0A6G4WXR9_9ACTN</name>
<evidence type="ECO:0000259" key="10">
    <source>
        <dbReference type="PROSITE" id="PS50850"/>
    </source>
</evidence>
<evidence type="ECO:0000256" key="1">
    <source>
        <dbReference type="ARBA" id="ARBA00004651"/>
    </source>
</evidence>
<dbReference type="SUPFAM" id="SSF103473">
    <property type="entry name" value="MFS general substrate transporter"/>
    <property type="match status" value="1"/>
</dbReference>
<feature type="domain" description="Major facilitator superfamily (MFS) profile" evidence="10">
    <location>
        <begin position="37"/>
        <end position="491"/>
    </location>
</feature>
<feature type="transmembrane region" description="Helical" evidence="9">
    <location>
        <begin position="465"/>
        <end position="486"/>
    </location>
</feature>
<reference evidence="11 12" key="1">
    <citation type="submission" date="2020-02" db="EMBL/GenBank/DDBJ databases">
        <title>Whole-genome analyses of novel actinobacteria.</title>
        <authorList>
            <person name="Sahin N."/>
            <person name="Tatar D."/>
        </authorList>
    </citation>
    <scope>NUCLEOTIDE SEQUENCE [LARGE SCALE GENOMIC DNA]</scope>
    <source>
        <strain evidence="11 12">SB3404</strain>
    </source>
</reference>
<comment type="caution">
    <text evidence="11">The sequence shown here is derived from an EMBL/GenBank/DDBJ whole genome shotgun (WGS) entry which is preliminary data.</text>
</comment>
<feature type="transmembrane region" description="Helical" evidence="9">
    <location>
        <begin position="190"/>
        <end position="212"/>
    </location>
</feature>
<keyword evidence="12" id="KW-1185">Reference proteome</keyword>
<proteinExistence type="predicted"/>
<feature type="transmembrane region" description="Helical" evidence="9">
    <location>
        <begin position="133"/>
        <end position="153"/>
    </location>
</feature>
<dbReference type="PROSITE" id="PS00216">
    <property type="entry name" value="SUGAR_TRANSPORT_1"/>
    <property type="match status" value="1"/>
</dbReference>
<feature type="transmembrane region" description="Helical" evidence="9">
    <location>
        <begin position="384"/>
        <end position="403"/>
    </location>
</feature>
<feature type="transmembrane region" description="Helical" evidence="9">
    <location>
        <begin position="34"/>
        <end position="52"/>
    </location>
</feature>
<evidence type="ECO:0000313" key="11">
    <source>
        <dbReference type="EMBL" id="NGO70089.1"/>
    </source>
</evidence>
<accession>A0A6G4WXR9</accession>
<dbReference type="Gene3D" id="1.20.1720.10">
    <property type="entry name" value="Multidrug resistance protein D"/>
    <property type="match status" value="1"/>
</dbReference>
<dbReference type="PANTHER" id="PTHR42718">
    <property type="entry name" value="MAJOR FACILITATOR SUPERFAMILY MULTIDRUG TRANSPORTER MFSC"/>
    <property type="match status" value="1"/>
</dbReference>
<dbReference type="GO" id="GO:0022857">
    <property type="term" value="F:transmembrane transporter activity"/>
    <property type="evidence" value="ECO:0007669"/>
    <property type="project" value="InterPro"/>
</dbReference>
<gene>
    <name evidence="11" type="ORF">G5C65_17355</name>
</gene>
<evidence type="ECO:0000256" key="8">
    <source>
        <dbReference type="SAM" id="MobiDB-lite"/>
    </source>
</evidence>
<feature type="transmembrane region" description="Helical" evidence="9">
    <location>
        <begin position="102"/>
        <end position="121"/>
    </location>
</feature>
<dbReference type="PANTHER" id="PTHR42718:SF46">
    <property type="entry name" value="BLR6921 PROTEIN"/>
    <property type="match status" value="1"/>
</dbReference>
<evidence type="ECO:0000256" key="6">
    <source>
        <dbReference type="ARBA" id="ARBA00023136"/>
    </source>
</evidence>
<dbReference type="GO" id="GO:0005886">
    <property type="term" value="C:plasma membrane"/>
    <property type="evidence" value="ECO:0007669"/>
    <property type="project" value="UniProtKB-SubCell"/>
</dbReference>
<evidence type="ECO:0000256" key="9">
    <source>
        <dbReference type="SAM" id="Phobius"/>
    </source>
</evidence>
<comment type="subcellular location">
    <subcellularLocation>
        <location evidence="1">Cell membrane</location>
        <topology evidence="1">Multi-pass membrane protein</topology>
    </subcellularLocation>
</comment>
<sequence length="492" mass="48687">MTAMSPTSTTSSTGSTEAGGVGPQAASPPPGVRAWAVVLASSIGQFLVVLDVSVMNVALPSIREGLGLSPSSLQWVVNAYALTFAGFLLLGGRAADLYGRKAVYLVGVGLFTGASLAGGLAPGSETLVVARAAQGVGAAVLAPVTLSMLTAVFPEGPARTRAIATWAAVGTAGGAAGGLIGGVLTELLSWRWVLLINVPIGAVVIALVAVWLREQGDGRQGHRALDLPGAALVTAGVGALAYGIGQSESHGWTAAGTLLPLAGGLVALAAFVAVEARSAEPLVPLRLFRLRSVSAGNVVTLVGMVGSFAMWYFLSLYMQNVLGYSAIRAGLSFLPHTLAVMVASKAAPRLMALLGNRTMIATGALVTAAGFTWQGVVLEAGGTFPGSILGPGIVMASGIGLLLTPMTEAATAGATPQEAGVVAGLVNTSRQIGGALGLSILGAVSASAAGGHGAAVSAAHAADGYAATFFAAAGITGAAALLVGLLPRAVRE</sequence>
<keyword evidence="6 9" id="KW-0472">Membrane</keyword>
<evidence type="ECO:0000256" key="2">
    <source>
        <dbReference type="ARBA" id="ARBA00022448"/>
    </source>
</evidence>
<feature type="transmembrane region" description="Helical" evidence="9">
    <location>
        <begin position="165"/>
        <end position="184"/>
    </location>
</feature>
<dbReference type="Pfam" id="PF07690">
    <property type="entry name" value="MFS_1"/>
    <property type="match status" value="1"/>
</dbReference>
<keyword evidence="3" id="KW-1003">Cell membrane</keyword>
<feature type="transmembrane region" description="Helical" evidence="9">
    <location>
        <begin position="326"/>
        <end position="347"/>
    </location>
</feature>
<feature type="transmembrane region" description="Helical" evidence="9">
    <location>
        <begin position="295"/>
        <end position="314"/>
    </location>
</feature>
<dbReference type="InterPro" id="IPR011701">
    <property type="entry name" value="MFS"/>
</dbReference>
<keyword evidence="4 9" id="KW-0812">Transmembrane</keyword>
<dbReference type="EMBL" id="JAAKZZ010000167">
    <property type="protein sequence ID" value="NGO70089.1"/>
    <property type="molecule type" value="Genomic_DNA"/>
</dbReference>
<feature type="transmembrane region" description="Helical" evidence="9">
    <location>
        <begin position="435"/>
        <end position="459"/>
    </location>
</feature>
<organism evidence="11 12">
    <name type="scientific">Streptomyces boncukensis</name>
    <dbReference type="NCBI Taxonomy" id="2711219"/>
    <lineage>
        <taxon>Bacteria</taxon>
        <taxon>Bacillati</taxon>
        <taxon>Actinomycetota</taxon>
        <taxon>Actinomycetes</taxon>
        <taxon>Kitasatosporales</taxon>
        <taxon>Streptomycetaceae</taxon>
        <taxon>Streptomyces</taxon>
    </lineage>
</organism>
<feature type="transmembrane region" description="Helical" evidence="9">
    <location>
        <begin position="359"/>
        <end position="378"/>
    </location>
</feature>
<dbReference type="InterPro" id="IPR036259">
    <property type="entry name" value="MFS_trans_sf"/>
</dbReference>
<dbReference type="InterPro" id="IPR004638">
    <property type="entry name" value="EmrB-like"/>
</dbReference>
<keyword evidence="5 9" id="KW-1133">Transmembrane helix</keyword>
<dbReference type="AlphaFoldDB" id="A0A6G4WXR9"/>